<name>A0AA51UEF0_9EURY</name>
<accession>A0AA51UEF0</accession>
<reference evidence="2" key="1">
    <citation type="submission" date="2023-08" db="EMBL/GenBank/DDBJ databases">
        <title>Methanolobus mangrovi sp. nov. and Methanolobus sediminis sp. nov, two novel methylotrophic methanogens isolated from mangrove sediments in China.</title>
        <authorList>
            <person name="Zhou J."/>
        </authorList>
    </citation>
    <scope>NUCLEOTIDE SEQUENCE</scope>
    <source>
        <strain evidence="2">FTZ2</strain>
    </source>
</reference>
<dbReference type="EMBL" id="CP133594">
    <property type="protein sequence ID" value="WMW21443.1"/>
    <property type="molecule type" value="Genomic_DNA"/>
</dbReference>
<organism evidence="2 3">
    <name type="scientific">Methanolobus mangrovi</name>
    <dbReference type="NCBI Taxonomy" id="3072977"/>
    <lineage>
        <taxon>Archaea</taxon>
        <taxon>Methanobacteriati</taxon>
        <taxon>Methanobacteriota</taxon>
        <taxon>Stenosarchaea group</taxon>
        <taxon>Methanomicrobia</taxon>
        <taxon>Methanosarcinales</taxon>
        <taxon>Methanosarcinaceae</taxon>
        <taxon>Methanolobus</taxon>
    </lineage>
</organism>
<proteinExistence type="predicted"/>
<evidence type="ECO:0000256" key="1">
    <source>
        <dbReference type="SAM" id="Phobius"/>
    </source>
</evidence>
<evidence type="ECO:0000313" key="2">
    <source>
        <dbReference type="EMBL" id="WMW21443.1"/>
    </source>
</evidence>
<protein>
    <submittedName>
        <fullName evidence="2">Uncharacterized protein</fullName>
    </submittedName>
</protein>
<feature type="transmembrane region" description="Helical" evidence="1">
    <location>
        <begin position="37"/>
        <end position="70"/>
    </location>
</feature>
<dbReference type="Proteomes" id="UP001183006">
    <property type="component" value="Chromosome"/>
</dbReference>
<keyword evidence="1" id="KW-0812">Transmembrane</keyword>
<keyword evidence="3" id="KW-1185">Reference proteome</keyword>
<keyword evidence="1" id="KW-1133">Transmembrane helix</keyword>
<evidence type="ECO:0000313" key="3">
    <source>
        <dbReference type="Proteomes" id="UP001183006"/>
    </source>
</evidence>
<keyword evidence="1" id="KW-0472">Membrane</keyword>
<dbReference type="GeneID" id="84230175"/>
<feature type="transmembrane region" description="Helical" evidence="1">
    <location>
        <begin position="6"/>
        <end position="25"/>
    </location>
</feature>
<dbReference type="AlphaFoldDB" id="A0AA51UEF0"/>
<dbReference type="KEGG" id="mmav:RE476_08500"/>
<gene>
    <name evidence="2" type="ORF">RE476_08500</name>
</gene>
<dbReference type="RefSeq" id="WP_309307229.1">
    <property type="nucleotide sequence ID" value="NZ_CP133594.1"/>
</dbReference>
<sequence length="95" mass="10714">MYVYIAILAYVVVLFLTLRDVRIYMRTRLASYRKGALKGIFASALVMLGVLFSLSNPNLGLLIVLIALFFNQKGTREQVFKDAKAIDRLLGKTDI</sequence>